<evidence type="ECO:0000313" key="2">
    <source>
        <dbReference type="EMBL" id="BBH01579.1"/>
    </source>
</evidence>
<dbReference type="SMART" id="SM00256">
    <property type="entry name" value="FBOX"/>
    <property type="match status" value="1"/>
</dbReference>
<dbReference type="InterPro" id="IPR036047">
    <property type="entry name" value="F-box-like_dom_sf"/>
</dbReference>
<protein>
    <submittedName>
        <fullName evidence="2">F-box and associated interaction domains-containing protein</fullName>
    </submittedName>
</protein>
<dbReference type="SUPFAM" id="SSF81383">
    <property type="entry name" value="F-box domain"/>
    <property type="match status" value="1"/>
</dbReference>
<organism evidence="2">
    <name type="scientific">Prunus dulcis</name>
    <name type="common">Almond</name>
    <name type="synonym">Amygdalus dulcis</name>
    <dbReference type="NCBI Taxonomy" id="3755"/>
    <lineage>
        <taxon>Eukaryota</taxon>
        <taxon>Viridiplantae</taxon>
        <taxon>Streptophyta</taxon>
        <taxon>Embryophyta</taxon>
        <taxon>Tracheophyta</taxon>
        <taxon>Spermatophyta</taxon>
        <taxon>Magnoliopsida</taxon>
        <taxon>eudicotyledons</taxon>
        <taxon>Gunneridae</taxon>
        <taxon>Pentapetalae</taxon>
        <taxon>rosids</taxon>
        <taxon>fabids</taxon>
        <taxon>Rosales</taxon>
        <taxon>Rosaceae</taxon>
        <taxon>Amygdaloideae</taxon>
        <taxon>Amygdaleae</taxon>
        <taxon>Prunus</taxon>
    </lineage>
</organism>
<dbReference type="Pfam" id="PF00646">
    <property type="entry name" value="F-box"/>
    <property type="match status" value="1"/>
</dbReference>
<accession>A0A4Y1RBJ6</accession>
<dbReference type="Gene3D" id="1.20.1280.50">
    <property type="match status" value="1"/>
</dbReference>
<feature type="domain" description="F-box" evidence="1">
    <location>
        <begin position="29"/>
        <end position="75"/>
    </location>
</feature>
<dbReference type="AlphaFoldDB" id="A0A4Y1RBJ6"/>
<name>A0A4Y1RBJ6_PRUDU</name>
<dbReference type="InterPro" id="IPR001810">
    <property type="entry name" value="F-box_dom"/>
</dbReference>
<dbReference type="PROSITE" id="PS50181">
    <property type="entry name" value="FBOX"/>
    <property type="match status" value="1"/>
</dbReference>
<sequence>MGLVYNYLNLQDMDNIQDITQRIHELKFEAMAHAFPEEIIQEILIRLSVKSLIKCTSVCKAWRSMIINKALFMPTSTQQWTLITRMTLTSSYSTEFLVAIASTTTKTRSLQGERRGSLCAS</sequence>
<gene>
    <name evidence="2" type="ORF">Prudu_011882</name>
</gene>
<proteinExistence type="predicted"/>
<dbReference type="EMBL" id="AP019300">
    <property type="protein sequence ID" value="BBH01579.1"/>
    <property type="molecule type" value="Genomic_DNA"/>
</dbReference>
<evidence type="ECO:0000259" key="1">
    <source>
        <dbReference type="PROSITE" id="PS50181"/>
    </source>
</evidence>
<reference evidence="2" key="1">
    <citation type="journal article" date="2019" name="Science">
        <title>Mutation of a bHLH transcription factor allowed almond domestication.</title>
        <authorList>
            <person name="Sanchez-Perez R."/>
            <person name="Pavan S."/>
            <person name="Mazzeo R."/>
            <person name="Moldovan C."/>
            <person name="Aiese Cigliano R."/>
            <person name="Del Cueto J."/>
            <person name="Ricciardi F."/>
            <person name="Lotti C."/>
            <person name="Ricciardi L."/>
            <person name="Dicenta F."/>
            <person name="Lopez-Marques R.L."/>
            <person name="Lindberg Moller B."/>
        </authorList>
    </citation>
    <scope>NUCLEOTIDE SEQUENCE</scope>
</reference>